<reference evidence="1" key="1">
    <citation type="submission" date="2020-05" db="EMBL/GenBank/DDBJ databases">
        <title>WGS assembly of Panicum virgatum.</title>
        <authorList>
            <person name="Lovell J.T."/>
            <person name="Jenkins J."/>
            <person name="Shu S."/>
            <person name="Juenger T.E."/>
            <person name="Schmutz J."/>
        </authorList>
    </citation>
    <scope>NUCLEOTIDE SEQUENCE</scope>
    <source>
        <strain evidence="1">AP13</strain>
    </source>
</reference>
<dbReference type="Proteomes" id="UP000823388">
    <property type="component" value="Chromosome 5N"/>
</dbReference>
<gene>
    <name evidence="1" type="ORF">PVAP13_5NG120700</name>
</gene>
<sequence length="105" mass="11241">MPLPSQIGGAFPSRLPIASPPSVTYSFVDDAFEELAQEAGAASPVRSRASSRFKPSPRAAAKFTPSYYWYRSSVVLVLVAQLIDLYAGVAIVNGDGIGWIMVCCQ</sequence>
<organism evidence="1 2">
    <name type="scientific">Panicum virgatum</name>
    <name type="common">Blackwell switchgrass</name>
    <dbReference type="NCBI Taxonomy" id="38727"/>
    <lineage>
        <taxon>Eukaryota</taxon>
        <taxon>Viridiplantae</taxon>
        <taxon>Streptophyta</taxon>
        <taxon>Embryophyta</taxon>
        <taxon>Tracheophyta</taxon>
        <taxon>Spermatophyta</taxon>
        <taxon>Magnoliopsida</taxon>
        <taxon>Liliopsida</taxon>
        <taxon>Poales</taxon>
        <taxon>Poaceae</taxon>
        <taxon>PACMAD clade</taxon>
        <taxon>Panicoideae</taxon>
        <taxon>Panicodae</taxon>
        <taxon>Paniceae</taxon>
        <taxon>Panicinae</taxon>
        <taxon>Panicum</taxon>
        <taxon>Panicum sect. Hiantes</taxon>
    </lineage>
</organism>
<proteinExistence type="predicted"/>
<protein>
    <submittedName>
        <fullName evidence="1">Uncharacterized protein</fullName>
    </submittedName>
</protein>
<comment type="caution">
    <text evidence="1">The sequence shown here is derived from an EMBL/GenBank/DDBJ whole genome shotgun (WGS) entry which is preliminary data.</text>
</comment>
<keyword evidence="2" id="KW-1185">Reference proteome</keyword>
<name>A0A8T0RQX4_PANVG</name>
<evidence type="ECO:0000313" key="1">
    <source>
        <dbReference type="EMBL" id="KAG2586953.1"/>
    </source>
</evidence>
<dbReference type="EMBL" id="CM029046">
    <property type="protein sequence ID" value="KAG2586953.1"/>
    <property type="molecule type" value="Genomic_DNA"/>
</dbReference>
<evidence type="ECO:0000313" key="2">
    <source>
        <dbReference type="Proteomes" id="UP000823388"/>
    </source>
</evidence>
<accession>A0A8T0RQX4</accession>
<dbReference type="AlphaFoldDB" id="A0A8T0RQX4"/>